<dbReference type="InterPro" id="IPR004291">
    <property type="entry name" value="Transposase_IS66_central"/>
</dbReference>
<dbReference type="Proteomes" id="UP001225378">
    <property type="component" value="Chromosome"/>
</dbReference>
<dbReference type="RefSeq" id="WP_349431515.1">
    <property type="nucleotide sequence ID" value="NZ_CP157743.1"/>
</dbReference>
<feature type="domain" description="Transposase IS66 central" evidence="3">
    <location>
        <begin position="349"/>
        <end position="488"/>
    </location>
</feature>
<sequence>MSKRLSLPEIPDSERTPLVDALLGIIESLSETVQRQDEEIGCLKDEIAILKGEKARPKFKPSGMAQETDGKPTSETGKDKKKRAGSKKRSKTQQLVIHEEQVIRPPDLASGSRFKGYRDTVVQDLLLESRNTRYRLECWQTPEGQFVSGELPPEVDGHFGPHLQATVKYLHHHSRIPQPLLREMLLEWGIDISVGQIDALLTGQQARFQLEKEELLRAGLEVSPAITVDDTGHRHQGQNGYTTHIGNDDFAWFASTAHKNRLNFLTLLRAGETQRTITLEGLAYMQQQGLPQELIERLATHAVQDFADETAWQAHLAALGIDKERHQRIASEGIQCGCLLQNDLWRRLVIVSDDAGQFHVPGLLHALCWVHSERLIHKLIPLNEPHRQAQALVRGQLWELYRDLKQYAMAPDAAQKSALGARFDAIFTQKTDFATLNSLLKRLYRNKAELLQVLDYPQTPLHTNGSERDIREQVIRKKISGGTRSDLGRQCRDTFLSLKKTCRKLGISFWQYLLDRTKGTNTIPPLPELIRQRAAARAMSY</sequence>
<dbReference type="PANTHER" id="PTHR33678:SF2">
    <property type="match status" value="1"/>
</dbReference>
<feature type="coiled-coil region" evidence="1">
    <location>
        <begin position="26"/>
        <end position="53"/>
    </location>
</feature>
<gene>
    <name evidence="4" type="ORF">Q9L42_017570</name>
</gene>
<keyword evidence="1" id="KW-0175">Coiled coil</keyword>
<dbReference type="AlphaFoldDB" id="A0AAU7NT48"/>
<dbReference type="Pfam" id="PF03050">
    <property type="entry name" value="DDE_Tnp_IS66"/>
    <property type="match status" value="1"/>
</dbReference>
<evidence type="ECO:0000256" key="1">
    <source>
        <dbReference type="SAM" id="Coils"/>
    </source>
</evidence>
<evidence type="ECO:0000256" key="2">
    <source>
        <dbReference type="SAM" id="MobiDB-lite"/>
    </source>
</evidence>
<protein>
    <submittedName>
        <fullName evidence="4">Transposase</fullName>
    </submittedName>
</protein>
<organism evidence="4 5">
    <name type="scientific">Methylomarinum roseum</name>
    <dbReference type="NCBI Taxonomy" id="3067653"/>
    <lineage>
        <taxon>Bacteria</taxon>
        <taxon>Pseudomonadati</taxon>
        <taxon>Pseudomonadota</taxon>
        <taxon>Gammaproteobacteria</taxon>
        <taxon>Methylococcales</taxon>
        <taxon>Methylococcaceae</taxon>
        <taxon>Methylomarinum</taxon>
    </lineage>
</organism>
<accession>A0AAU7NT48</accession>
<evidence type="ECO:0000313" key="5">
    <source>
        <dbReference type="Proteomes" id="UP001225378"/>
    </source>
</evidence>
<evidence type="ECO:0000313" key="4">
    <source>
        <dbReference type="EMBL" id="XBS20143.1"/>
    </source>
</evidence>
<dbReference type="PANTHER" id="PTHR33678">
    <property type="entry name" value="BLL1576 PROTEIN"/>
    <property type="match status" value="1"/>
</dbReference>
<dbReference type="InterPro" id="IPR052344">
    <property type="entry name" value="Transposase-related"/>
</dbReference>
<feature type="region of interest" description="Disordered" evidence="2">
    <location>
        <begin position="54"/>
        <end position="95"/>
    </location>
</feature>
<proteinExistence type="predicted"/>
<reference evidence="4 5" key="1">
    <citation type="journal article" date="2024" name="Microbiology">
        <title>Methylomarinum rosea sp. nov., a novel halophilic methanotrophic bacterium from the hypersaline Lake Elton.</title>
        <authorList>
            <person name="Suleimanov R.Z."/>
            <person name="Oshkin I.Y."/>
            <person name="Danilova O.V."/>
            <person name="Suzina N.E."/>
            <person name="Dedysh S.N."/>
        </authorList>
    </citation>
    <scope>NUCLEOTIDE SEQUENCE [LARGE SCALE GENOMIC DNA]</scope>
    <source>
        <strain evidence="4 5">Ch1-1</strain>
    </source>
</reference>
<name>A0AAU7NT48_9GAMM</name>
<dbReference type="EMBL" id="CP157743">
    <property type="protein sequence ID" value="XBS20143.1"/>
    <property type="molecule type" value="Genomic_DNA"/>
</dbReference>
<evidence type="ECO:0000259" key="3">
    <source>
        <dbReference type="Pfam" id="PF03050"/>
    </source>
</evidence>
<feature type="compositionally biased region" description="Basic and acidic residues" evidence="2">
    <location>
        <begin position="68"/>
        <end position="78"/>
    </location>
</feature>
<keyword evidence="5" id="KW-1185">Reference proteome</keyword>
<feature type="compositionally biased region" description="Basic residues" evidence="2">
    <location>
        <begin position="79"/>
        <end position="91"/>
    </location>
</feature>
<dbReference type="KEGG" id="mech:Q9L42_017570"/>